<dbReference type="GO" id="GO:0032131">
    <property type="term" value="F:alkylated DNA binding"/>
    <property type="evidence" value="ECO:0007669"/>
    <property type="project" value="TreeGrafter"/>
</dbReference>
<gene>
    <name evidence="6" type="ORF">NAG76_09665</name>
</gene>
<dbReference type="GO" id="GO:0008725">
    <property type="term" value="F:DNA-3-methyladenine glycosylase activity"/>
    <property type="evidence" value="ECO:0007669"/>
    <property type="project" value="TreeGrafter"/>
</dbReference>
<reference evidence="6" key="1">
    <citation type="submission" date="2022-05" db="EMBL/GenBank/DDBJ databases">
        <title>Novel bacterial taxa in a minimal lignocellulolytic consortium and its capacity to transform plastics disclosed by genome-resolved metagenomics.</title>
        <authorList>
            <person name="Rodriguez C.A.D."/>
            <person name="Diaz-Garcia L."/>
            <person name="Herrera K."/>
            <person name="Tarazona N.A."/>
            <person name="Sproer C."/>
            <person name="Overmann J."/>
            <person name="Jimenez D.J."/>
        </authorList>
    </citation>
    <scope>NUCLEOTIDE SEQUENCE</scope>
    <source>
        <strain evidence="6">MAG5</strain>
    </source>
</reference>
<protein>
    <recommendedName>
        <fullName evidence="2">DNA-3-methyladenine glycosylase II</fullName>
        <ecNumber evidence="2">3.2.2.21</ecNumber>
    </recommendedName>
</protein>
<dbReference type="Pfam" id="PF00730">
    <property type="entry name" value="HhH-GPD"/>
    <property type="match status" value="1"/>
</dbReference>
<evidence type="ECO:0000256" key="4">
    <source>
        <dbReference type="ARBA" id="ARBA00023204"/>
    </source>
</evidence>
<evidence type="ECO:0000259" key="5">
    <source>
        <dbReference type="SMART" id="SM00478"/>
    </source>
</evidence>
<dbReference type="GO" id="GO:0043916">
    <property type="term" value="F:DNA-7-methylguanine glycosylase activity"/>
    <property type="evidence" value="ECO:0007669"/>
    <property type="project" value="TreeGrafter"/>
</dbReference>
<dbReference type="EC" id="3.2.2.21" evidence="2"/>
<dbReference type="GO" id="GO:0005737">
    <property type="term" value="C:cytoplasm"/>
    <property type="evidence" value="ECO:0007669"/>
    <property type="project" value="TreeGrafter"/>
</dbReference>
<evidence type="ECO:0000256" key="1">
    <source>
        <dbReference type="ARBA" id="ARBA00000086"/>
    </source>
</evidence>
<dbReference type="GO" id="GO:0006307">
    <property type="term" value="P:DNA alkylation repair"/>
    <property type="evidence" value="ECO:0007669"/>
    <property type="project" value="TreeGrafter"/>
</dbReference>
<dbReference type="Gene3D" id="1.10.1670.40">
    <property type="match status" value="1"/>
</dbReference>
<evidence type="ECO:0000313" key="7">
    <source>
        <dbReference type="Proteomes" id="UP001056756"/>
    </source>
</evidence>
<comment type="catalytic activity">
    <reaction evidence="1">
        <text>Hydrolysis of alkylated DNA, releasing 3-methyladenine, 3-methylguanine, 7-methylguanine and 7-methyladenine.</text>
        <dbReference type="EC" id="3.2.2.21"/>
    </reaction>
</comment>
<dbReference type="AlphaFoldDB" id="A0A9J6ZJQ0"/>
<organism evidence="6 7">
    <name type="scientific">Candidatus Pristimantibacillus lignocellulolyticus</name>
    <dbReference type="NCBI Taxonomy" id="2994561"/>
    <lineage>
        <taxon>Bacteria</taxon>
        <taxon>Bacillati</taxon>
        <taxon>Bacillota</taxon>
        <taxon>Bacilli</taxon>
        <taxon>Bacillales</taxon>
        <taxon>Paenibacillaceae</taxon>
        <taxon>Candidatus Pristimantibacillus</taxon>
    </lineage>
</organism>
<dbReference type="InterPro" id="IPR003265">
    <property type="entry name" value="HhH-GPD_domain"/>
</dbReference>
<dbReference type="PANTHER" id="PTHR43003:SF5">
    <property type="entry name" value="DNA-3-METHYLADENINE GLYCOSYLASE"/>
    <property type="match status" value="1"/>
</dbReference>
<dbReference type="InterPro" id="IPR011257">
    <property type="entry name" value="DNA_glycosylase"/>
</dbReference>
<dbReference type="PANTHER" id="PTHR43003">
    <property type="entry name" value="DNA-3-METHYLADENINE GLYCOSYLASE"/>
    <property type="match status" value="1"/>
</dbReference>
<evidence type="ECO:0000256" key="2">
    <source>
        <dbReference type="ARBA" id="ARBA00012000"/>
    </source>
</evidence>
<name>A0A9J6ZJQ0_9BACL</name>
<keyword evidence="3" id="KW-0227">DNA damage</keyword>
<feature type="domain" description="HhH-GPD" evidence="5">
    <location>
        <begin position="53"/>
        <end position="204"/>
    </location>
</feature>
<dbReference type="EMBL" id="CP097899">
    <property type="protein sequence ID" value="URN96459.1"/>
    <property type="molecule type" value="Genomic_DNA"/>
</dbReference>
<dbReference type="SMART" id="SM00478">
    <property type="entry name" value="ENDO3c"/>
    <property type="match status" value="1"/>
</dbReference>
<dbReference type="GO" id="GO:0032993">
    <property type="term" value="C:protein-DNA complex"/>
    <property type="evidence" value="ECO:0007669"/>
    <property type="project" value="TreeGrafter"/>
</dbReference>
<evidence type="ECO:0000313" key="6">
    <source>
        <dbReference type="EMBL" id="URN96459.1"/>
    </source>
</evidence>
<dbReference type="CDD" id="cd00056">
    <property type="entry name" value="ENDO3c"/>
    <property type="match status" value="1"/>
</dbReference>
<dbReference type="InterPro" id="IPR051912">
    <property type="entry name" value="Alkylbase_DNA_Glycosylase/TA"/>
</dbReference>
<dbReference type="GO" id="GO:0006285">
    <property type="term" value="P:base-excision repair, AP site formation"/>
    <property type="evidence" value="ECO:0007669"/>
    <property type="project" value="TreeGrafter"/>
</dbReference>
<keyword evidence="4" id="KW-0234">DNA repair</keyword>
<sequence length="205" mass="23599">MKTVETQMFEYGQVEIDYLSEVDEVLGQAMTRIGRIERVIIPDLFAALVHAIVGQLISVKAVNTIWERMQSRFGEITAHNIALQHVDDIQKFGMTMKKAIYIKDISYAVSQDIIHLEELHHLSDKEVITLLMKFNGVGQWTAEMILMNSMKRPNIVSWGDIAIRRGMMKLYGLQTITKEQFEQYRETYSPFGSVASIYLWHIAAE</sequence>
<dbReference type="Gene3D" id="1.10.340.30">
    <property type="entry name" value="Hypothetical protein, domain 2"/>
    <property type="match status" value="1"/>
</dbReference>
<accession>A0A9J6ZJQ0</accession>
<dbReference type="KEGG" id="plig:NAG76_09665"/>
<dbReference type="SUPFAM" id="SSF48150">
    <property type="entry name" value="DNA-glycosylase"/>
    <property type="match status" value="1"/>
</dbReference>
<proteinExistence type="predicted"/>
<evidence type="ECO:0000256" key="3">
    <source>
        <dbReference type="ARBA" id="ARBA00022763"/>
    </source>
</evidence>
<dbReference type="Proteomes" id="UP001056756">
    <property type="component" value="Chromosome"/>
</dbReference>